<evidence type="ECO:0000313" key="1">
    <source>
        <dbReference type="EMBL" id="KAK9215101.1"/>
    </source>
</evidence>
<comment type="caution">
    <text evidence="1">The sequence shown here is derived from an EMBL/GenBank/DDBJ whole genome shotgun (WGS) entry which is preliminary data.</text>
</comment>
<keyword evidence="2" id="KW-1185">Reference proteome</keyword>
<organism evidence="1 2">
    <name type="scientific">Citrus x changshan-huyou</name>
    <dbReference type="NCBI Taxonomy" id="2935761"/>
    <lineage>
        <taxon>Eukaryota</taxon>
        <taxon>Viridiplantae</taxon>
        <taxon>Streptophyta</taxon>
        <taxon>Embryophyta</taxon>
        <taxon>Tracheophyta</taxon>
        <taxon>Spermatophyta</taxon>
        <taxon>Magnoliopsida</taxon>
        <taxon>eudicotyledons</taxon>
        <taxon>Gunneridae</taxon>
        <taxon>Pentapetalae</taxon>
        <taxon>rosids</taxon>
        <taxon>malvids</taxon>
        <taxon>Sapindales</taxon>
        <taxon>Rutaceae</taxon>
        <taxon>Aurantioideae</taxon>
        <taxon>Citrus</taxon>
    </lineage>
</organism>
<protein>
    <submittedName>
        <fullName evidence="1">Uncharacterized protein</fullName>
    </submittedName>
</protein>
<name>A0AAP0QTW2_9ROSI</name>
<reference evidence="1 2" key="1">
    <citation type="submission" date="2024-05" db="EMBL/GenBank/DDBJ databases">
        <title>Haplotype-resolved chromosome-level genome assembly of Huyou (Citrus changshanensis).</title>
        <authorList>
            <person name="Miao C."/>
            <person name="Chen W."/>
            <person name="Wu Y."/>
            <person name="Wang L."/>
            <person name="Zhao S."/>
            <person name="Grierson D."/>
            <person name="Xu C."/>
            <person name="Chen K."/>
        </authorList>
    </citation>
    <scope>NUCLEOTIDE SEQUENCE [LARGE SCALE GENOMIC DNA]</scope>
    <source>
        <strain evidence="1">01-14</strain>
        <tissue evidence="1">Leaf</tissue>
    </source>
</reference>
<proteinExistence type="predicted"/>
<evidence type="ECO:0000313" key="2">
    <source>
        <dbReference type="Proteomes" id="UP001428341"/>
    </source>
</evidence>
<gene>
    <name evidence="1" type="ORF">WN944_007104</name>
</gene>
<dbReference type="Proteomes" id="UP001428341">
    <property type="component" value="Unassembled WGS sequence"/>
</dbReference>
<accession>A0AAP0QTW2</accession>
<dbReference type="AlphaFoldDB" id="A0AAP0QTW2"/>
<sequence>MKQWKRLTYPPMNENGWTNSDYLIDSGSAGNNNSLLTMHSPSTFPGSDTTWSSVDNNRLSNDKSLFLGVDFRNKIHSERCWSTIASPQI</sequence>
<dbReference type="EMBL" id="JBCGBO010000003">
    <property type="protein sequence ID" value="KAK9215101.1"/>
    <property type="molecule type" value="Genomic_DNA"/>
</dbReference>